<reference evidence="7" key="1">
    <citation type="submission" date="2022-11" db="UniProtKB">
        <authorList>
            <consortium name="WormBaseParasite"/>
        </authorList>
    </citation>
    <scope>IDENTIFICATION</scope>
</reference>
<keyword evidence="6" id="KW-1185">Reference proteome</keyword>
<dbReference type="GO" id="GO:0000077">
    <property type="term" value="P:DNA damage checkpoint signaling"/>
    <property type="evidence" value="ECO:0007669"/>
    <property type="project" value="InterPro"/>
</dbReference>
<dbReference type="Gene3D" id="3.70.10.10">
    <property type="match status" value="1"/>
</dbReference>
<keyword evidence="5" id="KW-0539">Nucleus</keyword>
<organism evidence="6 7">
    <name type="scientific">Panagrolaimus superbus</name>
    <dbReference type="NCBI Taxonomy" id="310955"/>
    <lineage>
        <taxon>Eukaryota</taxon>
        <taxon>Metazoa</taxon>
        <taxon>Ecdysozoa</taxon>
        <taxon>Nematoda</taxon>
        <taxon>Chromadorea</taxon>
        <taxon>Rhabditida</taxon>
        <taxon>Tylenchina</taxon>
        <taxon>Panagrolaimomorpha</taxon>
        <taxon>Panagrolaimoidea</taxon>
        <taxon>Panagrolaimidae</taxon>
        <taxon>Panagrolaimus</taxon>
    </lineage>
</organism>
<dbReference type="Proteomes" id="UP000887577">
    <property type="component" value="Unplaced"/>
</dbReference>
<dbReference type="PANTHER" id="PTHR10870:SF0">
    <property type="entry name" value="CELL CYCLE CHECKPOINT PROTEIN RAD1"/>
    <property type="match status" value="1"/>
</dbReference>
<dbReference type="GO" id="GO:0030896">
    <property type="term" value="C:checkpoint clamp complex"/>
    <property type="evidence" value="ECO:0007669"/>
    <property type="project" value="TreeGrafter"/>
</dbReference>
<keyword evidence="4" id="KW-0234">DNA repair</keyword>
<dbReference type="AlphaFoldDB" id="A0A914YLZ0"/>
<evidence type="ECO:0000256" key="3">
    <source>
        <dbReference type="ARBA" id="ARBA00022763"/>
    </source>
</evidence>
<protein>
    <submittedName>
        <fullName evidence="7">Uncharacterized protein</fullName>
    </submittedName>
</protein>
<comment type="subcellular location">
    <subcellularLocation>
        <location evidence="1">Nucleus</location>
    </subcellularLocation>
</comment>
<dbReference type="Pfam" id="PF02144">
    <property type="entry name" value="Rad1"/>
    <property type="match status" value="1"/>
</dbReference>
<keyword evidence="3" id="KW-0227">DNA damage</keyword>
<dbReference type="PANTHER" id="PTHR10870">
    <property type="entry name" value="CELL CYCLE CHECKPOINT PROTEIN RAD1"/>
    <property type="match status" value="1"/>
</dbReference>
<proteinExistence type="inferred from homology"/>
<evidence type="ECO:0000313" key="7">
    <source>
        <dbReference type="WBParaSite" id="PSU_v2.g21346.t1"/>
    </source>
</evidence>
<dbReference type="GO" id="GO:0006281">
    <property type="term" value="P:DNA repair"/>
    <property type="evidence" value="ECO:0007669"/>
    <property type="project" value="UniProtKB-KW"/>
</dbReference>
<name>A0A914YLZ0_9BILA</name>
<dbReference type="WBParaSite" id="PSU_v2.g21346.t1">
    <property type="protein sequence ID" value="PSU_v2.g21346.t1"/>
    <property type="gene ID" value="PSU_v2.g21346"/>
</dbReference>
<evidence type="ECO:0000256" key="5">
    <source>
        <dbReference type="ARBA" id="ARBA00023242"/>
    </source>
</evidence>
<comment type="similarity">
    <text evidence="2">Belongs to the rad1 family.</text>
</comment>
<accession>A0A914YLZ0</accession>
<evidence type="ECO:0000256" key="1">
    <source>
        <dbReference type="ARBA" id="ARBA00004123"/>
    </source>
</evidence>
<dbReference type="InterPro" id="IPR003021">
    <property type="entry name" value="Rad1_Rec1_Rad17"/>
</dbReference>
<evidence type="ECO:0000256" key="4">
    <source>
        <dbReference type="ARBA" id="ARBA00023204"/>
    </source>
</evidence>
<sequence>MKDEMKDVKDRRLNILVIDRKVKAEVTLPVYNSTSDFDFNFGDHEVRAKLILDSKTIRKVFHEVDPKENPSVNFYFQHDLCQITTNAETLKCVTTFRKDTAEVFDVYSDRDGLTFDYKSAFIKRLRYATNNSIQVSLSMNDVGILSAQFRFVKIDRNHAHVEFFANPMEIAIGM</sequence>
<evidence type="ECO:0000313" key="6">
    <source>
        <dbReference type="Proteomes" id="UP000887577"/>
    </source>
</evidence>
<evidence type="ECO:0000256" key="2">
    <source>
        <dbReference type="ARBA" id="ARBA00010991"/>
    </source>
</evidence>